<evidence type="ECO:0000313" key="1">
    <source>
        <dbReference type="EMBL" id="MDO1447105.1"/>
    </source>
</evidence>
<organism evidence="1 2">
    <name type="scientific">Rhodocytophaga aerolata</name>
    <dbReference type="NCBI Taxonomy" id="455078"/>
    <lineage>
        <taxon>Bacteria</taxon>
        <taxon>Pseudomonadati</taxon>
        <taxon>Bacteroidota</taxon>
        <taxon>Cytophagia</taxon>
        <taxon>Cytophagales</taxon>
        <taxon>Rhodocytophagaceae</taxon>
        <taxon>Rhodocytophaga</taxon>
    </lineage>
</organism>
<proteinExistence type="predicted"/>
<sequence length="246" mass="28955">MMQVEDQKTVAQEFYREALQLLIDNGLPFLVGGGLALREYVGIDRDMKDLDIFCKAGEYPHILRLFAEHGYTTEITDVRWLAKVFKGDNFIDIIFNTVNNICQVDDVWYQHAVDGEAYGIPVRLIAPEELLWCKIYVQNRERYDGADVNHIILKQGKTLDWHRIWRRLEQHWHLLLAQCLIFQFVYPTERELIPRWLFDQLIALAKDQYALPAPVEKVCLGPIIDQTQYKNDITQWDYKVITIKTI</sequence>
<protein>
    <submittedName>
        <fullName evidence="1">Nucleotidyltransferase</fullName>
    </submittedName>
</protein>
<dbReference type="Proteomes" id="UP001168528">
    <property type="component" value="Unassembled WGS sequence"/>
</dbReference>
<comment type="caution">
    <text evidence="1">The sequence shown here is derived from an EMBL/GenBank/DDBJ whole genome shotgun (WGS) entry which is preliminary data.</text>
</comment>
<dbReference type="Pfam" id="PF14907">
    <property type="entry name" value="NTP_transf_5"/>
    <property type="match status" value="1"/>
</dbReference>
<dbReference type="SUPFAM" id="SSF81301">
    <property type="entry name" value="Nucleotidyltransferase"/>
    <property type="match status" value="1"/>
</dbReference>
<dbReference type="Gene3D" id="3.30.460.40">
    <property type="match status" value="1"/>
</dbReference>
<accession>A0ABT8R4V4</accession>
<dbReference type="InterPro" id="IPR039498">
    <property type="entry name" value="NTP_transf_5"/>
</dbReference>
<dbReference type="EMBL" id="JAUKPO010000006">
    <property type="protein sequence ID" value="MDO1447105.1"/>
    <property type="molecule type" value="Genomic_DNA"/>
</dbReference>
<dbReference type="RefSeq" id="WP_302037909.1">
    <property type="nucleotide sequence ID" value="NZ_JAUKPO010000006.1"/>
</dbReference>
<evidence type="ECO:0000313" key="2">
    <source>
        <dbReference type="Proteomes" id="UP001168528"/>
    </source>
</evidence>
<name>A0ABT8R4V4_9BACT</name>
<gene>
    <name evidence="1" type="ORF">Q0590_12625</name>
</gene>
<dbReference type="InterPro" id="IPR043519">
    <property type="entry name" value="NT_sf"/>
</dbReference>
<keyword evidence="2" id="KW-1185">Reference proteome</keyword>
<reference evidence="1" key="1">
    <citation type="submission" date="2023-07" db="EMBL/GenBank/DDBJ databases">
        <title>The genome sequence of Rhodocytophaga aerolata KACC 12507.</title>
        <authorList>
            <person name="Zhang X."/>
        </authorList>
    </citation>
    <scope>NUCLEOTIDE SEQUENCE</scope>
    <source>
        <strain evidence="1">KACC 12507</strain>
    </source>
</reference>